<gene>
    <name evidence="5 8" type="primary">trpD</name>
    <name evidence="8" type="ORF">GCM10011609_70190</name>
</gene>
<comment type="cofactor">
    <cofactor evidence="5">
        <name>Mg(2+)</name>
        <dbReference type="ChEBI" id="CHEBI:18420"/>
    </cofactor>
    <text evidence="5">Binds 2 magnesium ions per monomer.</text>
</comment>
<keyword evidence="4 5" id="KW-0057">Aromatic amino acid biosynthesis</keyword>
<dbReference type="RefSeq" id="WP_189159177.1">
    <property type="nucleotide sequence ID" value="NZ_BMNC01000015.1"/>
</dbReference>
<dbReference type="EMBL" id="BMNC01000015">
    <property type="protein sequence ID" value="GGN19100.1"/>
    <property type="molecule type" value="Genomic_DNA"/>
</dbReference>
<dbReference type="Proteomes" id="UP000597656">
    <property type="component" value="Unassembled WGS sequence"/>
</dbReference>
<feature type="binding site" evidence="5">
    <location>
        <position position="91"/>
    </location>
    <ligand>
        <name>5-phospho-alpha-D-ribose 1-diphosphate</name>
        <dbReference type="ChEBI" id="CHEBI:58017"/>
    </ligand>
</feature>
<evidence type="ECO:0000256" key="5">
    <source>
        <dbReference type="HAMAP-Rule" id="MF_00211"/>
    </source>
</evidence>
<feature type="binding site" evidence="5">
    <location>
        <begin position="93"/>
        <end position="96"/>
    </location>
    <ligand>
        <name>5-phospho-alpha-D-ribose 1-diphosphate</name>
        <dbReference type="ChEBI" id="CHEBI:58017"/>
    </ligand>
</feature>
<feature type="binding site" evidence="5">
    <location>
        <position position="123"/>
    </location>
    <ligand>
        <name>5-phospho-alpha-D-ribose 1-diphosphate</name>
        <dbReference type="ChEBI" id="CHEBI:58017"/>
    </ligand>
</feature>
<evidence type="ECO:0000256" key="3">
    <source>
        <dbReference type="ARBA" id="ARBA00022822"/>
    </source>
</evidence>
<feature type="binding site" evidence="5">
    <location>
        <position position="228"/>
    </location>
    <ligand>
        <name>Mg(2+)</name>
        <dbReference type="ChEBI" id="CHEBI:18420"/>
        <label>2</label>
    </ligand>
</feature>
<evidence type="ECO:0000256" key="4">
    <source>
        <dbReference type="ARBA" id="ARBA00023141"/>
    </source>
</evidence>
<feature type="binding site" evidence="5">
    <location>
        <begin position="111"/>
        <end position="119"/>
    </location>
    <ligand>
        <name>5-phospho-alpha-D-ribose 1-diphosphate</name>
        <dbReference type="ChEBI" id="CHEBI:58017"/>
    </ligand>
</feature>
<feature type="binding site" evidence="5">
    <location>
        <position position="83"/>
    </location>
    <ligand>
        <name>anthranilate</name>
        <dbReference type="ChEBI" id="CHEBI:16567"/>
        <label>1</label>
    </ligand>
</feature>
<dbReference type="HAMAP" id="MF_00211">
    <property type="entry name" value="TrpD"/>
    <property type="match status" value="1"/>
</dbReference>
<comment type="pathway">
    <text evidence="5">Amino-acid biosynthesis; L-tryptophan biosynthesis; L-tryptophan from chorismate: step 2/5.</text>
</comment>
<keyword evidence="2 5" id="KW-0808">Transferase</keyword>
<evidence type="ECO:0000256" key="1">
    <source>
        <dbReference type="ARBA" id="ARBA00022676"/>
    </source>
</evidence>
<feature type="binding site" evidence="5">
    <location>
        <position position="228"/>
    </location>
    <ligand>
        <name>Mg(2+)</name>
        <dbReference type="ChEBI" id="CHEBI:18420"/>
        <label>1</label>
    </ligand>
</feature>
<feature type="binding site" evidence="5">
    <location>
        <position position="169"/>
    </location>
    <ligand>
        <name>anthranilate</name>
        <dbReference type="ChEBI" id="CHEBI:16567"/>
        <label>2</label>
    </ligand>
</feature>
<keyword evidence="5" id="KW-0460">Magnesium</keyword>
<dbReference type="PANTHER" id="PTHR43285">
    <property type="entry name" value="ANTHRANILATE PHOSPHORIBOSYLTRANSFERASE"/>
    <property type="match status" value="1"/>
</dbReference>
<keyword evidence="1 5" id="KW-0328">Glycosyltransferase</keyword>
<keyword evidence="9" id="KW-1185">Reference proteome</keyword>
<feature type="binding site" evidence="5">
    <location>
        <position position="227"/>
    </location>
    <ligand>
        <name>Mg(2+)</name>
        <dbReference type="ChEBI" id="CHEBI:18420"/>
        <label>2</label>
    </ligand>
</feature>
<dbReference type="InterPro" id="IPR035902">
    <property type="entry name" value="Nuc_phospho_transferase"/>
</dbReference>
<dbReference type="Gene3D" id="3.40.1030.10">
    <property type="entry name" value="Nucleoside phosphorylase/phosphoribosyltransferase catalytic domain"/>
    <property type="match status" value="1"/>
</dbReference>
<dbReference type="Pfam" id="PF00591">
    <property type="entry name" value="Glycos_transf_3"/>
    <property type="match status" value="1"/>
</dbReference>
<evidence type="ECO:0000313" key="9">
    <source>
        <dbReference type="Proteomes" id="UP000597656"/>
    </source>
</evidence>
<reference evidence="9" key="1">
    <citation type="journal article" date="2019" name="Int. J. Syst. Evol. Microbiol.">
        <title>The Global Catalogue of Microorganisms (GCM) 10K type strain sequencing project: providing services to taxonomists for standard genome sequencing and annotation.</title>
        <authorList>
            <consortium name="The Broad Institute Genomics Platform"/>
            <consortium name="The Broad Institute Genome Sequencing Center for Infectious Disease"/>
            <person name="Wu L."/>
            <person name="Ma J."/>
        </authorList>
    </citation>
    <scope>NUCLEOTIDE SEQUENCE [LARGE SCALE GENOMIC DNA]</scope>
    <source>
        <strain evidence="9">CGMCC 4.7319</strain>
    </source>
</reference>
<dbReference type="InterPro" id="IPR005940">
    <property type="entry name" value="Anthranilate_Pribosyl_Tfrase"/>
</dbReference>
<dbReference type="InterPro" id="IPR000312">
    <property type="entry name" value="Glycosyl_Trfase_fam3"/>
</dbReference>
<feature type="binding site" evidence="5">
    <location>
        <position position="114"/>
    </location>
    <ligand>
        <name>anthranilate</name>
        <dbReference type="ChEBI" id="CHEBI:16567"/>
        <label>1</label>
    </ligand>
</feature>
<accession>A0ABQ2IQ81</accession>
<sequence>MSQRTWPSLLNRLLDGVDLTADDTAWGMDQVMSGEATAAQIAAFIVALRAKGETPEEVDGLATMMLEHANRFTVDVRATDIVGTGGDHSGSVNISTMAAIITAAAGVPVVKHGNRAASSQCGTADVLEALGVAIDLPADGVRETVRQLGIGFCFAPVFHPGFRHAGPVRREIGIPTSFNLLGPLTNPAQPTVGLIGCARAAAAPLIAGVFARRRNTALVVRGDDGLDEITTTTTTSAWLAQDGVVRTETIDPVVLGVKPAREEDLKGGDSSVNAQVVRDLVAGRTGSVRDAVLVNAAGAIAAHGGFSDDLHADLTASLSRAADAIDSGKAAALLSRWVELSQALKG</sequence>
<comment type="catalytic activity">
    <reaction evidence="5">
        <text>N-(5-phospho-beta-D-ribosyl)anthranilate + diphosphate = 5-phospho-alpha-D-ribose 1-diphosphate + anthranilate</text>
        <dbReference type="Rhea" id="RHEA:11768"/>
        <dbReference type="ChEBI" id="CHEBI:16567"/>
        <dbReference type="ChEBI" id="CHEBI:18277"/>
        <dbReference type="ChEBI" id="CHEBI:33019"/>
        <dbReference type="ChEBI" id="CHEBI:58017"/>
        <dbReference type="EC" id="2.4.2.18"/>
    </reaction>
</comment>
<comment type="caution">
    <text evidence="8">The sequence shown here is derived from an EMBL/GenBank/DDBJ whole genome shotgun (WGS) entry which is preliminary data.</text>
</comment>
<dbReference type="Gene3D" id="1.20.970.10">
    <property type="entry name" value="Transferase, Pyrimidine Nucleoside Phosphorylase, Chain C"/>
    <property type="match status" value="1"/>
</dbReference>
<evidence type="ECO:0000259" key="7">
    <source>
        <dbReference type="Pfam" id="PF02885"/>
    </source>
</evidence>
<comment type="similarity">
    <text evidence="5">Belongs to the anthranilate phosphoribosyltransferase family.</text>
</comment>
<feature type="binding site" evidence="5">
    <location>
        <begin position="86"/>
        <end position="87"/>
    </location>
    <ligand>
        <name>5-phospho-alpha-D-ribose 1-diphosphate</name>
        <dbReference type="ChEBI" id="CHEBI:58017"/>
    </ligand>
</feature>
<evidence type="ECO:0000256" key="2">
    <source>
        <dbReference type="ARBA" id="ARBA00022679"/>
    </source>
</evidence>
<feature type="binding site" evidence="5">
    <location>
        <position position="83"/>
    </location>
    <ligand>
        <name>5-phospho-alpha-D-ribose 1-diphosphate</name>
        <dbReference type="ChEBI" id="CHEBI:58017"/>
    </ligand>
</feature>
<comment type="subunit">
    <text evidence="5">Homodimer.</text>
</comment>
<organism evidence="8 9">
    <name type="scientific">Lentzea pudingi</name>
    <dbReference type="NCBI Taxonomy" id="1789439"/>
    <lineage>
        <taxon>Bacteria</taxon>
        <taxon>Bacillati</taxon>
        <taxon>Actinomycetota</taxon>
        <taxon>Actinomycetes</taxon>
        <taxon>Pseudonocardiales</taxon>
        <taxon>Pseudonocardiaceae</taxon>
        <taxon>Lentzea</taxon>
    </lineage>
</organism>
<dbReference type="SUPFAM" id="SSF52418">
    <property type="entry name" value="Nucleoside phosphorylase/phosphoribosyltransferase catalytic domain"/>
    <property type="match status" value="1"/>
</dbReference>
<keyword evidence="5" id="KW-0479">Metal-binding</keyword>
<dbReference type="SUPFAM" id="SSF47648">
    <property type="entry name" value="Nucleoside phosphorylase/phosphoribosyltransferase N-terminal domain"/>
    <property type="match status" value="1"/>
</dbReference>
<dbReference type="GO" id="GO:0016757">
    <property type="term" value="F:glycosyltransferase activity"/>
    <property type="evidence" value="ECO:0007669"/>
    <property type="project" value="UniProtKB-KW"/>
</dbReference>
<keyword evidence="3 5" id="KW-0822">Tryptophan biosynthesis</keyword>
<protein>
    <recommendedName>
        <fullName evidence="5">Anthranilate phosphoribosyltransferase</fullName>
        <ecNumber evidence="5">2.4.2.18</ecNumber>
    </recommendedName>
</protein>
<proteinExistence type="inferred from homology"/>
<evidence type="ECO:0000313" key="8">
    <source>
        <dbReference type="EMBL" id="GGN19100.1"/>
    </source>
</evidence>
<name>A0ABQ2IQ81_9PSEU</name>
<evidence type="ECO:0000259" key="6">
    <source>
        <dbReference type="Pfam" id="PF00591"/>
    </source>
</evidence>
<feature type="domain" description="Glycosyl transferase family 3" evidence="6">
    <location>
        <begin position="77"/>
        <end position="331"/>
    </location>
</feature>
<dbReference type="InterPro" id="IPR036320">
    <property type="entry name" value="Glycosyl_Trfase_fam3_N_dom_sf"/>
</dbReference>
<comment type="function">
    <text evidence="5">Catalyzes the transfer of the phosphoribosyl group of 5-phosphorylribose-1-pyrophosphate (PRPP) to anthranilate to yield N-(5'-phosphoribosyl)-anthranilate (PRA).</text>
</comment>
<dbReference type="EC" id="2.4.2.18" evidence="5"/>
<comment type="caution">
    <text evidence="5">Lacks conserved residue(s) required for the propagation of feature annotation.</text>
</comment>
<dbReference type="InterPro" id="IPR017459">
    <property type="entry name" value="Glycosyl_Trfase_fam3_N_dom"/>
</dbReference>
<feature type="domain" description="Glycosyl transferase family 3 N-terminal" evidence="7">
    <location>
        <begin position="8"/>
        <end position="69"/>
    </location>
</feature>
<dbReference type="PANTHER" id="PTHR43285:SF2">
    <property type="entry name" value="ANTHRANILATE PHOSPHORIBOSYLTRANSFERASE"/>
    <property type="match status" value="1"/>
</dbReference>
<feature type="binding site" evidence="5">
    <location>
        <position position="95"/>
    </location>
    <ligand>
        <name>Mg(2+)</name>
        <dbReference type="ChEBI" id="CHEBI:18420"/>
        <label>1</label>
    </ligand>
</feature>
<keyword evidence="5" id="KW-0028">Amino-acid biosynthesis</keyword>
<dbReference type="Pfam" id="PF02885">
    <property type="entry name" value="Glycos_trans_3N"/>
    <property type="match status" value="1"/>
</dbReference>
<dbReference type="NCBIfam" id="TIGR01245">
    <property type="entry name" value="trpD"/>
    <property type="match status" value="1"/>
</dbReference>